<dbReference type="Pfam" id="PF09407">
    <property type="entry name" value="AbiEi_1"/>
    <property type="match status" value="1"/>
</dbReference>
<organism evidence="3 4">
    <name type="scientific">Malonomonas rubra DSM 5091</name>
    <dbReference type="NCBI Taxonomy" id="1122189"/>
    <lineage>
        <taxon>Bacteria</taxon>
        <taxon>Pseudomonadati</taxon>
        <taxon>Thermodesulfobacteriota</taxon>
        <taxon>Desulfuromonadia</taxon>
        <taxon>Desulfuromonadales</taxon>
        <taxon>Geopsychrobacteraceae</taxon>
        <taxon>Malonomonas</taxon>
    </lineage>
</organism>
<dbReference type="Proteomes" id="UP000184171">
    <property type="component" value="Unassembled WGS sequence"/>
</dbReference>
<accession>A0A1M6KY53</accession>
<dbReference type="STRING" id="1122189.SAMN02745165_02839"/>
<sequence>MPDHALPKQWDLFLKEFSDRLVAPSQGIPSTRCLSRNTLASIFSAIKKEKQLPSTFPSGLKILELLTSMGLATEIPTEKKESSAPSKEFYLIGLSASHDKTTDPFEMLQAHKPDGVICYFSAISYYEMSTQFPSHHHIATLTKSPKPSNPQSPHQVIDSKHEDTQPEASKKIGTLSFSYQGVPFYTTKRNSNTIPGIKTRILNPRTTIKITSKEQTLLDTLSYPIHCGGAEVVFEAWENYIDSIDEEALLDLLNSIKSASLNRRLGALLDFIGYQPKAELNRFLENTKKEAETSADQITIPLLKGHAFQRINPSWNIFIP</sequence>
<protein>
    <submittedName>
        <fullName evidence="3">Transcriptional regulator, AbiEi antitoxin, Type IV TA system</fullName>
    </submittedName>
</protein>
<dbReference type="EMBL" id="FQZT01000011">
    <property type="protein sequence ID" value="SHJ63816.1"/>
    <property type="molecule type" value="Genomic_DNA"/>
</dbReference>
<gene>
    <name evidence="3" type="ORF">SAMN02745165_02839</name>
</gene>
<evidence type="ECO:0000313" key="3">
    <source>
        <dbReference type="EMBL" id="SHJ63816.1"/>
    </source>
</evidence>
<reference evidence="3 4" key="1">
    <citation type="submission" date="2016-11" db="EMBL/GenBank/DDBJ databases">
        <authorList>
            <person name="Jaros S."/>
            <person name="Januszkiewicz K."/>
            <person name="Wedrychowicz H."/>
        </authorList>
    </citation>
    <scope>NUCLEOTIDE SEQUENCE [LARGE SCALE GENOMIC DNA]</scope>
    <source>
        <strain evidence="3 4">DSM 5091</strain>
    </source>
</reference>
<name>A0A1M6KY53_MALRU</name>
<feature type="compositionally biased region" description="Basic and acidic residues" evidence="1">
    <location>
        <begin position="157"/>
        <end position="170"/>
    </location>
</feature>
<dbReference type="RefSeq" id="WP_072909396.1">
    <property type="nucleotide sequence ID" value="NZ_FQZT01000011.1"/>
</dbReference>
<dbReference type="OrthoDB" id="9789781at2"/>
<dbReference type="AlphaFoldDB" id="A0A1M6KY53"/>
<dbReference type="InterPro" id="IPR018547">
    <property type="entry name" value="AbiEi_C"/>
</dbReference>
<keyword evidence="4" id="KW-1185">Reference proteome</keyword>
<evidence type="ECO:0000259" key="2">
    <source>
        <dbReference type="Pfam" id="PF09407"/>
    </source>
</evidence>
<proteinExistence type="predicted"/>
<evidence type="ECO:0000256" key="1">
    <source>
        <dbReference type="SAM" id="MobiDB-lite"/>
    </source>
</evidence>
<evidence type="ECO:0000313" key="4">
    <source>
        <dbReference type="Proteomes" id="UP000184171"/>
    </source>
</evidence>
<feature type="compositionally biased region" description="Polar residues" evidence="1">
    <location>
        <begin position="141"/>
        <end position="154"/>
    </location>
</feature>
<feature type="region of interest" description="Disordered" evidence="1">
    <location>
        <begin position="139"/>
        <end position="170"/>
    </location>
</feature>
<feature type="domain" description="AbiEi antitoxin C-terminal" evidence="2">
    <location>
        <begin position="199"/>
        <end position="270"/>
    </location>
</feature>